<gene>
    <name evidence="1" type="ORF">U0070_025293</name>
</gene>
<keyword evidence="2" id="KW-1185">Reference proteome</keyword>
<dbReference type="Proteomes" id="UP001488838">
    <property type="component" value="Unassembled WGS sequence"/>
</dbReference>
<dbReference type="PANTHER" id="PTHR10660">
    <property type="entry name" value="PROTEASOME REGULATOR PA28"/>
    <property type="match status" value="1"/>
</dbReference>
<dbReference type="EMBL" id="JBBHLL010000836">
    <property type="protein sequence ID" value="KAK7797434.1"/>
    <property type="molecule type" value="Genomic_DNA"/>
</dbReference>
<dbReference type="GO" id="GO:0061136">
    <property type="term" value="P:regulation of proteasomal protein catabolic process"/>
    <property type="evidence" value="ECO:0007669"/>
    <property type="project" value="TreeGrafter"/>
</dbReference>
<protein>
    <submittedName>
        <fullName evidence="1">Uncharacterized protein</fullName>
    </submittedName>
</protein>
<name>A0AAW0H3P9_MYOGA</name>
<dbReference type="GO" id="GO:0061133">
    <property type="term" value="F:endopeptidase activator activity"/>
    <property type="evidence" value="ECO:0007669"/>
    <property type="project" value="TreeGrafter"/>
</dbReference>
<dbReference type="SUPFAM" id="SSF47216">
    <property type="entry name" value="Proteasome activator"/>
    <property type="match status" value="1"/>
</dbReference>
<dbReference type="InterPro" id="IPR009077">
    <property type="entry name" value="Proteasome_activ_PA28"/>
</dbReference>
<sequence>MNLPVPDPILLTNSHDGLDDPTYKKCRLDESEEAFQGTKVFVMPNGILQSNQQPVDIIEKVKPEIRLLIEKCNTVKM</sequence>
<accession>A0AAW0H3P9</accession>
<proteinExistence type="predicted"/>
<dbReference type="AlphaFoldDB" id="A0AAW0H3P9"/>
<dbReference type="InterPro" id="IPR036252">
    <property type="entry name" value="Proteasome_activ_sf"/>
</dbReference>
<dbReference type="GO" id="GO:0005737">
    <property type="term" value="C:cytoplasm"/>
    <property type="evidence" value="ECO:0007669"/>
    <property type="project" value="TreeGrafter"/>
</dbReference>
<comment type="caution">
    <text evidence="1">The sequence shown here is derived from an EMBL/GenBank/DDBJ whole genome shotgun (WGS) entry which is preliminary data.</text>
</comment>
<dbReference type="GO" id="GO:2000045">
    <property type="term" value="P:regulation of G1/S transition of mitotic cell cycle"/>
    <property type="evidence" value="ECO:0007669"/>
    <property type="project" value="TreeGrafter"/>
</dbReference>
<dbReference type="PANTHER" id="PTHR10660:SF4">
    <property type="entry name" value="PROTEASOME ACTIVATOR COMPLEX SUBUNIT 3"/>
    <property type="match status" value="1"/>
</dbReference>
<evidence type="ECO:0000313" key="2">
    <source>
        <dbReference type="Proteomes" id="UP001488838"/>
    </source>
</evidence>
<organism evidence="1 2">
    <name type="scientific">Myodes glareolus</name>
    <name type="common">Bank vole</name>
    <name type="synonym">Clethrionomys glareolus</name>
    <dbReference type="NCBI Taxonomy" id="447135"/>
    <lineage>
        <taxon>Eukaryota</taxon>
        <taxon>Metazoa</taxon>
        <taxon>Chordata</taxon>
        <taxon>Craniata</taxon>
        <taxon>Vertebrata</taxon>
        <taxon>Euteleostomi</taxon>
        <taxon>Mammalia</taxon>
        <taxon>Eutheria</taxon>
        <taxon>Euarchontoglires</taxon>
        <taxon>Glires</taxon>
        <taxon>Rodentia</taxon>
        <taxon>Myomorpha</taxon>
        <taxon>Muroidea</taxon>
        <taxon>Cricetidae</taxon>
        <taxon>Arvicolinae</taxon>
        <taxon>Myodes</taxon>
    </lineage>
</organism>
<dbReference type="GO" id="GO:0005654">
    <property type="term" value="C:nucleoplasm"/>
    <property type="evidence" value="ECO:0007669"/>
    <property type="project" value="TreeGrafter"/>
</dbReference>
<dbReference type="GO" id="GO:0008537">
    <property type="term" value="C:proteasome activator complex"/>
    <property type="evidence" value="ECO:0007669"/>
    <property type="project" value="InterPro"/>
</dbReference>
<evidence type="ECO:0000313" key="1">
    <source>
        <dbReference type="EMBL" id="KAK7797434.1"/>
    </source>
</evidence>
<reference evidence="1 2" key="1">
    <citation type="journal article" date="2023" name="bioRxiv">
        <title>Conserved and derived expression patterns and positive selection on dental genes reveal complex evolutionary context of ever-growing rodent molars.</title>
        <authorList>
            <person name="Calamari Z.T."/>
            <person name="Song A."/>
            <person name="Cohen E."/>
            <person name="Akter M."/>
            <person name="Roy R.D."/>
            <person name="Hallikas O."/>
            <person name="Christensen M.M."/>
            <person name="Li P."/>
            <person name="Marangoni P."/>
            <person name="Jernvall J."/>
            <person name="Klein O.D."/>
        </authorList>
    </citation>
    <scope>NUCLEOTIDE SEQUENCE [LARGE SCALE GENOMIC DNA]</scope>
    <source>
        <strain evidence="1">V071</strain>
    </source>
</reference>